<evidence type="ECO:0000313" key="11">
    <source>
        <dbReference type="EMBL" id="CAI0400538.1"/>
    </source>
</evidence>
<dbReference type="SUPFAM" id="SSF51126">
    <property type="entry name" value="Pectin lyase-like"/>
    <property type="match status" value="1"/>
</dbReference>
<dbReference type="AlphaFoldDB" id="A0AAV0IUU6"/>
<evidence type="ECO:0000313" key="12">
    <source>
        <dbReference type="Proteomes" id="UP001154282"/>
    </source>
</evidence>
<keyword evidence="10" id="KW-0732">Signal</keyword>
<evidence type="ECO:0000256" key="5">
    <source>
        <dbReference type="ARBA" id="ARBA00022801"/>
    </source>
</evidence>
<name>A0AAV0IUU6_9ROSI</name>
<feature type="active site" evidence="8">
    <location>
        <position position="249"/>
    </location>
</feature>
<dbReference type="PANTHER" id="PTHR31375">
    <property type="match status" value="1"/>
</dbReference>
<keyword evidence="6 9" id="KW-0326">Glycosidase</keyword>
<comment type="caution">
    <text evidence="11">The sequence shown here is derived from an EMBL/GenBank/DDBJ whole genome shotgun (WGS) entry which is preliminary data.</text>
</comment>
<dbReference type="InterPro" id="IPR006626">
    <property type="entry name" value="PbH1"/>
</dbReference>
<evidence type="ECO:0000256" key="9">
    <source>
        <dbReference type="RuleBase" id="RU361169"/>
    </source>
</evidence>
<dbReference type="InterPro" id="IPR000743">
    <property type="entry name" value="Glyco_hydro_28"/>
</dbReference>
<dbReference type="Proteomes" id="UP001154282">
    <property type="component" value="Unassembled WGS sequence"/>
</dbReference>
<dbReference type="PROSITE" id="PS00502">
    <property type="entry name" value="POLYGALACTURONASE"/>
    <property type="match status" value="1"/>
</dbReference>
<dbReference type="GO" id="GO:0005975">
    <property type="term" value="P:carbohydrate metabolic process"/>
    <property type="evidence" value="ECO:0007669"/>
    <property type="project" value="InterPro"/>
</dbReference>
<evidence type="ECO:0000256" key="6">
    <source>
        <dbReference type="ARBA" id="ARBA00023295"/>
    </source>
</evidence>
<evidence type="ECO:0000256" key="8">
    <source>
        <dbReference type="PROSITE-ProRule" id="PRU10052"/>
    </source>
</evidence>
<organism evidence="11 12">
    <name type="scientific">Linum tenue</name>
    <dbReference type="NCBI Taxonomy" id="586396"/>
    <lineage>
        <taxon>Eukaryota</taxon>
        <taxon>Viridiplantae</taxon>
        <taxon>Streptophyta</taxon>
        <taxon>Embryophyta</taxon>
        <taxon>Tracheophyta</taxon>
        <taxon>Spermatophyta</taxon>
        <taxon>Magnoliopsida</taxon>
        <taxon>eudicotyledons</taxon>
        <taxon>Gunneridae</taxon>
        <taxon>Pentapetalae</taxon>
        <taxon>rosids</taxon>
        <taxon>fabids</taxon>
        <taxon>Malpighiales</taxon>
        <taxon>Linaceae</taxon>
        <taxon>Linum</taxon>
    </lineage>
</organism>
<evidence type="ECO:0000256" key="4">
    <source>
        <dbReference type="ARBA" id="ARBA00022525"/>
    </source>
</evidence>
<feature type="chain" id="PRO_5043572370" evidence="10">
    <location>
        <begin position="25"/>
        <end position="399"/>
    </location>
</feature>
<evidence type="ECO:0000256" key="7">
    <source>
        <dbReference type="ARBA" id="ARBA00023316"/>
    </source>
</evidence>
<keyword evidence="7" id="KW-0961">Cell wall biogenesis/degradation</keyword>
<evidence type="ECO:0000256" key="10">
    <source>
        <dbReference type="SAM" id="SignalP"/>
    </source>
</evidence>
<evidence type="ECO:0000256" key="3">
    <source>
        <dbReference type="ARBA" id="ARBA00022512"/>
    </source>
</evidence>
<evidence type="ECO:0000256" key="2">
    <source>
        <dbReference type="ARBA" id="ARBA00008834"/>
    </source>
</evidence>
<keyword evidence="3" id="KW-0134">Cell wall</keyword>
<evidence type="ECO:0000256" key="1">
    <source>
        <dbReference type="ARBA" id="ARBA00004191"/>
    </source>
</evidence>
<keyword evidence="5 9" id="KW-0378">Hydrolase</keyword>
<keyword evidence="4" id="KW-0964">Secreted</keyword>
<dbReference type="Pfam" id="PF00295">
    <property type="entry name" value="Glyco_hydro_28"/>
    <property type="match status" value="1"/>
</dbReference>
<dbReference type="Gene3D" id="2.160.20.10">
    <property type="entry name" value="Single-stranded right-handed beta-helix, Pectin lyase-like"/>
    <property type="match status" value="1"/>
</dbReference>
<reference evidence="11" key="1">
    <citation type="submission" date="2022-08" db="EMBL/GenBank/DDBJ databases">
        <authorList>
            <person name="Gutierrez-Valencia J."/>
        </authorList>
    </citation>
    <scope>NUCLEOTIDE SEQUENCE</scope>
</reference>
<proteinExistence type="inferred from homology"/>
<dbReference type="GO" id="GO:0071555">
    <property type="term" value="P:cell wall organization"/>
    <property type="evidence" value="ECO:0007669"/>
    <property type="project" value="UniProtKB-KW"/>
</dbReference>
<accession>A0AAV0IUU6</accession>
<dbReference type="SMART" id="SM00710">
    <property type="entry name" value="PbH1"/>
    <property type="match status" value="4"/>
</dbReference>
<protein>
    <submittedName>
        <fullName evidence="11">Uncharacterized protein</fullName>
    </submittedName>
</protein>
<dbReference type="EMBL" id="CAMGYJ010000004">
    <property type="protein sequence ID" value="CAI0400538.1"/>
    <property type="molecule type" value="Genomic_DNA"/>
</dbReference>
<keyword evidence="12" id="KW-1185">Reference proteome</keyword>
<dbReference type="InterPro" id="IPR012334">
    <property type="entry name" value="Pectin_lyas_fold"/>
</dbReference>
<feature type="signal peptide" evidence="10">
    <location>
        <begin position="1"/>
        <end position="24"/>
    </location>
</feature>
<comment type="subcellular location">
    <subcellularLocation>
        <location evidence="1">Secreted</location>
        <location evidence="1">Cell wall</location>
    </subcellularLocation>
</comment>
<dbReference type="InterPro" id="IPR011050">
    <property type="entry name" value="Pectin_lyase_fold/virulence"/>
</dbReference>
<gene>
    <name evidence="11" type="ORF">LITE_LOCUS10797</name>
</gene>
<sequence length="399" mass="43046">MKGSSMTTVVLLLVMVMCGEMSNAHDDQPPQSVFDITKYGAVCDGKTDISKALTKAWCDACASSCASKVVIPPGEYLCGVTNLAGPCKAPIELEINGNLKAPSVIKGEDWLVVQYVNDVKIFGTGTLDGQGGQCWEKKGDRAPRSSQNSNTKIIQNMRFQNINNGWVEGLTSKDSKFFHMSTLYVKNMTLTKLHMIAPAESRNTDGIHISRSSCITVTDSTIATGDDCVSMADGLDTITIRNIKCGPSHGISIGSLGKYVTETPLKSITIQNCTIADSDNGIRIKSWPDMFATSLTDVHFEDIILENVDNPIIIDQMYCPDGACKSKGPSKVQISDVFFKNVKGTSKCKEIIQLICSSSHPCQNVQMCDVDITYKGGVGQAVCENVKPLISGVMNPKGC</sequence>
<dbReference type="FunFam" id="2.160.20.10:FF:000004">
    <property type="entry name" value="Pectin lyase-like superfamily protein"/>
    <property type="match status" value="1"/>
</dbReference>
<comment type="similarity">
    <text evidence="2 9">Belongs to the glycosyl hydrolase 28 family.</text>
</comment>
<dbReference type="GO" id="GO:0004650">
    <property type="term" value="F:polygalacturonase activity"/>
    <property type="evidence" value="ECO:0007669"/>
    <property type="project" value="InterPro"/>
</dbReference>